<gene>
    <name evidence="2" type="ORF">CWC05_18285</name>
</gene>
<evidence type="ECO:0000313" key="2">
    <source>
        <dbReference type="EMBL" id="TMP85490.1"/>
    </source>
</evidence>
<dbReference type="Proteomes" id="UP000305874">
    <property type="component" value="Unassembled WGS sequence"/>
</dbReference>
<feature type="region of interest" description="Disordered" evidence="1">
    <location>
        <begin position="306"/>
        <end position="353"/>
    </location>
</feature>
<reference evidence="3" key="2">
    <citation type="submission" date="2019-06" db="EMBL/GenBank/DDBJ databases">
        <title>Co-occurence of chitin degradation, pigmentation and bioactivity in marine Pseudoalteromonas.</title>
        <authorList>
            <person name="Sonnenschein E.C."/>
            <person name="Bech P.K."/>
        </authorList>
    </citation>
    <scope>NUCLEOTIDE SEQUENCE [LARGE SCALE GENOMIC DNA]</scope>
    <source>
        <strain evidence="3">S2897</strain>
    </source>
</reference>
<sequence>MESPFNIKALTNFDNQYWRVDWFGYLRYFDKHGQRRSEPLVDVFFSPFKKAPSSDSLNYKTSTAFEDPNRVQVPVSYLRLLRLGDVWHRGKRVALSHSESMLECFPNLDISSVTTQTLHAGAKSTHGNYVLPFPFHPYHGKATQTYCEVVTVGEDLLLVVPHYVILQAYFSSSQYVFQQLFKFGLQFDSIYDPAKSFINPDGSAFLHLKKWTHDAAASEVARMAFDPTAYQVVRMMSQHFAVQEVNAEPVRPKAAFPFQGKTNLEVYGKWCPLDFNDENRKAFVVYDILSCSASYPFSQLEYFRDNPGDKDPLGRSTHPSDRRTTGYLKPKPRVSTSSELEMHPDEEPSNKLDELEAEARSGAAFSDLTGKLVEKKRVQAHQSQVDNNAHQKVEDVSQGNTGEGESRGQGAPIDFQLPKSEYEGKFVFKEPVCRLALFQEVIKKLQQAPHVTKTEFIPIFEELGHHQGLYSFFPVTYTETGRKSTWQYINYFKGFTKSGKEQYCHRRALVAKLSLSSGYDILLAEAERRKFKVENGWVELDDTSVFLSITRNAESYTGYELARCLASSSEERGRWQPFPAGRSIKCLSVKHPQHTTIASGEYVDRQIAILERHIAVPTSH</sequence>
<protein>
    <recommendedName>
        <fullName evidence="4">TnsE C-terminal domain-containing protein</fullName>
    </recommendedName>
</protein>
<evidence type="ECO:0000313" key="3">
    <source>
        <dbReference type="Proteomes" id="UP000305874"/>
    </source>
</evidence>
<feature type="compositionally biased region" description="Basic and acidic residues" evidence="1">
    <location>
        <begin position="306"/>
        <end position="324"/>
    </location>
</feature>
<organism evidence="2 3">
    <name type="scientific">Pseudoalteromonas ruthenica</name>
    <dbReference type="NCBI Taxonomy" id="151081"/>
    <lineage>
        <taxon>Bacteria</taxon>
        <taxon>Pseudomonadati</taxon>
        <taxon>Pseudomonadota</taxon>
        <taxon>Gammaproteobacteria</taxon>
        <taxon>Alteromonadales</taxon>
        <taxon>Pseudoalteromonadaceae</taxon>
        <taxon>Pseudoalteromonas</taxon>
    </lineage>
</organism>
<evidence type="ECO:0000256" key="1">
    <source>
        <dbReference type="SAM" id="MobiDB-lite"/>
    </source>
</evidence>
<dbReference type="AlphaFoldDB" id="A0A5S3Z131"/>
<accession>A0A5S3Z131</accession>
<comment type="caution">
    <text evidence="2">The sequence shown here is derived from an EMBL/GenBank/DDBJ whole genome shotgun (WGS) entry which is preliminary data.</text>
</comment>
<proteinExistence type="predicted"/>
<feature type="compositionally biased region" description="Basic and acidic residues" evidence="1">
    <location>
        <begin position="340"/>
        <end position="353"/>
    </location>
</feature>
<evidence type="ECO:0008006" key="4">
    <source>
        <dbReference type="Google" id="ProtNLM"/>
    </source>
</evidence>
<name>A0A5S3Z131_9GAMM</name>
<dbReference type="EMBL" id="PNCG01000026">
    <property type="protein sequence ID" value="TMP85490.1"/>
    <property type="molecule type" value="Genomic_DNA"/>
</dbReference>
<reference evidence="2 3" key="1">
    <citation type="submission" date="2017-12" db="EMBL/GenBank/DDBJ databases">
        <authorList>
            <person name="Paulsen S."/>
            <person name="Gram L.K."/>
        </authorList>
    </citation>
    <scope>NUCLEOTIDE SEQUENCE [LARGE SCALE GENOMIC DNA]</scope>
    <source>
        <strain evidence="2 3">S2897</strain>
    </source>
</reference>
<feature type="region of interest" description="Disordered" evidence="1">
    <location>
        <begin position="377"/>
        <end position="412"/>
    </location>
</feature>